<name>A0AAE1DHH3_9GAST</name>
<reference evidence="2" key="1">
    <citation type="journal article" date="2023" name="G3 (Bethesda)">
        <title>A reference genome for the long-term kleptoplast-retaining sea slug Elysia crispata morphotype clarki.</title>
        <authorList>
            <person name="Eastman K.E."/>
            <person name="Pendleton A.L."/>
            <person name="Shaikh M.A."/>
            <person name="Suttiyut T."/>
            <person name="Ogas R."/>
            <person name="Tomko P."/>
            <person name="Gavelis G."/>
            <person name="Widhalm J.R."/>
            <person name="Wisecaver J.H."/>
        </authorList>
    </citation>
    <scope>NUCLEOTIDE SEQUENCE</scope>
    <source>
        <strain evidence="2">ECLA1</strain>
    </source>
</reference>
<evidence type="ECO:0000313" key="2">
    <source>
        <dbReference type="EMBL" id="KAK3770687.1"/>
    </source>
</evidence>
<dbReference type="EMBL" id="JAWDGP010003792">
    <property type="protein sequence ID" value="KAK3770687.1"/>
    <property type="molecule type" value="Genomic_DNA"/>
</dbReference>
<comment type="caution">
    <text evidence="2">The sequence shown here is derived from an EMBL/GenBank/DDBJ whole genome shotgun (WGS) entry which is preliminary data.</text>
</comment>
<feature type="region of interest" description="Disordered" evidence="1">
    <location>
        <begin position="40"/>
        <end position="77"/>
    </location>
</feature>
<sequence length="77" mass="9215">MKRKRFEDRGMKLEDFEEFVDSGGTIHWLLFLHKFDQRNPAASTEGWPASLVSRKKEERHQKNLSENEQLKRQIAEE</sequence>
<protein>
    <submittedName>
        <fullName evidence="2">Uncharacterized protein</fullName>
    </submittedName>
</protein>
<evidence type="ECO:0000313" key="3">
    <source>
        <dbReference type="Proteomes" id="UP001283361"/>
    </source>
</evidence>
<organism evidence="2 3">
    <name type="scientific">Elysia crispata</name>
    <name type="common">lettuce slug</name>
    <dbReference type="NCBI Taxonomy" id="231223"/>
    <lineage>
        <taxon>Eukaryota</taxon>
        <taxon>Metazoa</taxon>
        <taxon>Spiralia</taxon>
        <taxon>Lophotrochozoa</taxon>
        <taxon>Mollusca</taxon>
        <taxon>Gastropoda</taxon>
        <taxon>Heterobranchia</taxon>
        <taxon>Euthyneura</taxon>
        <taxon>Panpulmonata</taxon>
        <taxon>Sacoglossa</taxon>
        <taxon>Placobranchoidea</taxon>
        <taxon>Plakobranchidae</taxon>
        <taxon>Elysia</taxon>
    </lineage>
</organism>
<dbReference type="Proteomes" id="UP001283361">
    <property type="component" value="Unassembled WGS sequence"/>
</dbReference>
<evidence type="ECO:0000256" key="1">
    <source>
        <dbReference type="SAM" id="MobiDB-lite"/>
    </source>
</evidence>
<keyword evidence="3" id="KW-1185">Reference proteome</keyword>
<accession>A0AAE1DHH3</accession>
<proteinExistence type="predicted"/>
<gene>
    <name evidence="2" type="ORF">RRG08_037879</name>
</gene>
<feature type="compositionally biased region" description="Basic and acidic residues" evidence="1">
    <location>
        <begin position="54"/>
        <end position="77"/>
    </location>
</feature>
<dbReference type="AlphaFoldDB" id="A0AAE1DHH3"/>